<keyword evidence="5" id="KW-0963">Cytoplasm</keyword>
<protein>
    <recommendedName>
        <fullName evidence="3">Rab3 GTPase-activating protein catalytic subunit</fullName>
    </recommendedName>
</protein>
<evidence type="ECO:0000256" key="1">
    <source>
        <dbReference type="ARBA" id="ARBA00004496"/>
    </source>
</evidence>
<dbReference type="EMBL" id="CAJOAZ010024398">
    <property type="protein sequence ID" value="CAF4384173.1"/>
    <property type="molecule type" value="Genomic_DNA"/>
</dbReference>
<evidence type="ECO:0000256" key="2">
    <source>
        <dbReference type="ARBA" id="ARBA00008856"/>
    </source>
</evidence>
<comment type="similarity">
    <text evidence="2">Belongs to the Rab3-GAP catalytic subunit family.</text>
</comment>
<accession>A0A820N3V5</accession>
<feature type="domain" description="Rab3GAP catalytic subunit conserved" evidence="6">
    <location>
        <begin position="5"/>
        <end position="50"/>
    </location>
</feature>
<dbReference type="AlphaFoldDB" id="A0A820N3V5"/>
<dbReference type="Proteomes" id="UP000663844">
    <property type="component" value="Unassembled WGS sequence"/>
</dbReference>
<sequence>MQKSYSLSQRMQLPDNLWMEVWQQARPISVRRQKRLFDDGKEAEKILQKLSSLSPGEILEQLIPVLLHVVYDRITKNIEDMEEQNASVLFETFYAKSVLLVKGKDERKKKLQQ</sequence>
<dbReference type="GO" id="GO:0005096">
    <property type="term" value="F:GTPase activator activity"/>
    <property type="evidence" value="ECO:0007669"/>
    <property type="project" value="UniProtKB-KW"/>
</dbReference>
<dbReference type="InterPro" id="IPR026147">
    <property type="entry name" value="Rab3GAP1_conserved"/>
</dbReference>
<dbReference type="InterPro" id="IPR045700">
    <property type="entry name" value="Rab3GAP1"/>
</dbReference>
<name>A0A820N3V5_9BILA</name>
<feature type="non-terminal residue" evidence="7">
    <location>
        <position position="1"/>
    </location>
</feature>
<reference evidence="7" key="1">
    <citation type="submission" date="2021-02" db="EMBL/GenBank/DDBJ databases">
        <authorList>
            <person name="Nowell W R."/>
        </authorList>
    </citation>
    <scope>NUCLEOTIDE SEQUENCE</scope>
</reference>
<organism evidence="7 8">
    <name type="scientific">Adineta steineri</name>
    <dbReference type="NCBI Taxonomy" id="433720"/>
    <lineage>
        <taxon>Eukaryota</taxon>
        <taxon>Metazoa</taxon>
        <taxon>Spiralia</taxon>
        <taxon>Gnathifera</taxon>
        <taxon>Rotifera</taxon>
        <taxon>Eurotatoria</taxon>
        <taxon>Bdelloidea</taxon>
        <taxon>Adinetida</taxon>
        <taxon>Adinetidae</taxon>
        <taxon>Adineta</taxon>
    </lineage>
</organism>
<keyword evidence="4" id="KW-0343">GTPase activation</keyword>
<comment type="subcellular location">
    <subcellularLocation>
        <location evidence="1">Cytoplasm</location>
    </subcellularLocation>
</comment>
<dbReference type="GO" id="GO:0005737">
    <property type="term" value="C:cytoplasm"/>
    <property type="evidence" value="ECO:0007669"/>
    <property type="project" value="UniProtKB-SubCell"/>
</dbReference>
<evidence type="ECO:0000313" key="8">
    <source>
        <dbReference type="Proteomes" id="UP000663844"/>
    </source>
</evidence>
<comment type="caution">
    <text evidence="7">The sequence shown here is derived from an EMBL/GenBank/DDBJ whole genome shotgun (WGS) entry which is preliminary data.</text>
</comment>
<evidence type="ECO:0000256" key="3">
    <source>
        <dbReference type="ARBA" id="ARBA00015817"/>
    </source>
</evidence>
<dbReference type="PANTHER" id="PTHR21422:SF9">
    <property type="entry name" value="RAB3 GTPASE-ACTIVATING PROTEIN CATALYTIC SUBUNIT"/>
    <property type="match status" value="1"/>
</dbReference>
<evidence type="ECO:0000259" key="6">
    <source>
        <dbReference type="Pfam" id="PF13890"/>
    </source>
</evidence>
<evidence type="ECO:0000313" key="7">
    <source>
        <dbReference type="EMBL" id="CAF4384173.1"/>
    </source>
</evidence>
<evidence type="ECO:0000256" key="4">
    <source>
        <dbReference type="ARBA" id="ARBA00022468"/>
    </source>
</evidence>
<proteinExistence type="inferred from homology"/>
<gene>
    <name evidence="7" type="ORF">OXD698_LOCUS50530</name>
</gene>
<evidence type="ECO:0000256" key="5">
    <source>
        <dbReference type="ARBA" id="ARBA00022490"/>
    </source>
</evidence>
<dbReference type="Pfam" id="PF13890">
    <property type="entry name" value="Rab3-GTPase_cat"/>
    <property type="match status" value="1"/>
</dbReference>
<dbReference type="PANTHER" id="PTHR21422">
    <property type="entry name" value="RAB3 GTPASE-ACTIVATING PROTEIN CATALYTIC SUBUNIT"/>
    <property type="match status" value="1"/>
</dbReference>